<feature type="transmembrane region" description="Helical" evidence="1">
    <location>
        <begin position="34"/>
        <end position="55"/>
    </location>
</feature>
<evidence type="ECO:0000313" key="3">
    <source>
        <dbReference type="Proteomes" id="UP001256827"/>
    </source>
</evidence>
<keyword evidence="1" id="KW-0472">Membrane</keyword>
<evidence type="ECO:0008006" key="4">
    <source>
        <dbReference type="Google" id="ProtNLM"/>
    </source>
</evidence>
<feature type="transmembrane region" description="Helical" evidence="1">
    <location>
        <begin position="7"/>
        <end position="28"/>
    </location>
</feature>
<name>A0ABY9T664_BREBE</name>
<reference evidence="2 3" key="1">
    <citation type="submission" date="2023-09" db="EMBL/GenBank/DDBJ databases">
        <title>Complete Genome and Methylome dissection of Bacillus brevis NEB573 original source of BbsI restriction endonuclease.</title>
        <authorList>
            <person name="Fomenkov A."/>
            <person name="Roberts R.D."/>
        </authorList>
    </citation>
    <scope>NUCLEOTIDE SEQUENCE [LARGE SCALE GENOMIC DNA]</scope>
    <source>
        <strain evidence="2 3">NEB573</strain>
    </source>
</reference>
<keyword evidence="1" id="KW-1133">Transmembrane helix</keyword>
<gene>
    <name evidence="2" type="ORF">RGB73_04360</name>
</gene>
<dbReference type="RefSeq" id="WP_310769475.1">
    <property type="nucleotide sequence ID" value="NZ_CP134050.1"/>
</dbReference>
<keyword evidence="1" id="KW-0812">Transmembrane</keyword>
<protein>
    <recommendedName>
        <fullName evidence="4">Group-specific protein</fullName>
    </recommendedName>
</protein>
<organism evidence="2 3">
    <name type="scientific">Brevibacillus brevis</name>
    <name type="common">Bacillus brevis</name>
    <dbReference type="NCBI Taxonomy" id="1393"/>
    <lineage>
        <taxon>Bacteria</taxon>
        <taxon>Bacillati</taxon>
        <taxon>Bacillota</taxon>
        <taxon>Bacilli</taxon>
        <taxon>Bacillales</taxon>
        <taxon>Paenibacillaceae</taxon>
        <taxon>Brevibacillus</taxon>
    </lineage>
</organism>
<keyword evidence="3" id="KW-1185">Reference proteome</keyword>
<evidence type="ECO:0000256" key="1">
    <source>
        <dbReference type="SAM" id="Phobius"/>
    </source>
</evidence>
<evidence type="ECO:0000313" key="2">
    <source>
        <dbReference type="EMBL" id="WNC15580.1"/>
    </source>
</evidence>
<dbReference type="Proteomes" id="UP001256827">
    <property type="component" value="Chromosome"/>
</dbReference>
<proteinExistence type="predicted"/>
<sequence>MTIKKRVSFVASVLMIVLSLTSIVLQWIDHNGISFAILPPFLLLLSGIGFLVSCLSSRTKM</sequence>
<accession>A0ABY9T664</accession>
<dbReference type="EMBL" id="CP134050">
    <property type="protein sequence ID" value="WNC15580.1"/>
    <property type="molecule type" value="Genomic_DNA"/>
</dbReference>